<keyword evidence="2" id="KW-0472">Membrane</keyword>
<dbReference type="Proteomes" id="UP000070299">
    <property type="component" value="Unassembled WGS sequence"/>
</dbReference>
<keyword evidence="2" id="KW-0812">Transmembrane</keyword>
<feature type="coiled-coil region" evidence="1">
    <location>
        <begin position="53"/>
        <end position="80"/>
    </location>
</feature>
<reference evidence="4" key="1">
    <citation type="submission" date="2016-02" db="EMBL/GenBank/DDBJ databases">
        <authorList>
            <person name="Schultz-Johansen M."/>
            <person name="Glaring M.A."/>
            <person name="Bech P.K."/>
            <person name="Stougaard P."/>
        </authorList>
    </citation>
    <scope>NUCLEOTIDE SEQUENCE [LARGE SCALE GENOMIC DNA]</scope>
    <source>
        <strain evidence="4">S66</strain>
    </source>
</reference>
<sequence length="146" mass="16161">MDWLIGILLLIVGGIIGYFVAKFVNERSLLASKDAKKEQTFKEIMTQQAADHIQASKQLVQNLAQQTDALNQQIAAYEQLTTSMNANENADSLNYFGEHATSYLRSNVAPQTKEKATTEFQPLDFASQSSGLFSGAEDKKIKNAKQ</sequence>
<dbReference type="STRING" id="1799789.AX660_13780"/>
<evidence type="ECO:0000256" key="2">
    <source>
        <dbReference type="SAM" id="Phobius"/>
    </source>
</evidence>
<feature type="transmembrane region" description="Helical" evidence="2">
    <location>
        <begin position="6"/>
        <end position="24"/>
    </location>
</feature>
<dbReference type="RefSeq" id="WP_068376354.1">
    <property type="nucleotide sequence ID" value="NZ_LSNE01000005.1"/>
</dbReference>
<evidence type="ECO:0000313" key="4">
    <source>
        <dbReference type="Proteomes" id="UP000070299"/>
    </source>
</evidence>
<keyword evidence="2" id="KW-1133">Transmembrane helix</keyword>
<organism evidence="3 4">
    <name type="scientific">Paraglaciecola hydrolytica</name>
    <dbReference type="NCBI Taxonomy" id="1799789"/>
    <lineage>
        <taxon>Bacteria</taxon>
        <taxon>Pseudomonadati</taxon>
        <taxon>Pseudomonadota</taxon>
        <taxon>Gammaproteobacteria</taxon>
        <taxon>Alteromonadales</taxon>
        <taxon>Alteromonadaceae</taxon>
        <taxon>Paraglaciecola</taxon>
    </lineage>
</organism>
<name>A0A136A1V7_9ALTE</name>
<dbReference type="InterPro" id="IPR009386">
    <property type="entry name" value="ZapG-like"/>
</dbReference>
<protein>
    <submittedName>
        <fullName evidence="3">Uncharacterized protein</fullName>
    </submittedName>
</protein>
<evidence type="ECO:0000313" key="3">
    <source>
        <dbReference type="EMBL" id="KXI29211.1"/>
    </source>
</evidence>
<accession>A0A136A1V7</accession>
<dbReference type="AlphaFoldDB" id="A0A136A1V7"/>
<dbReference type="OrthoDB" id="6385810at2"/>
<comment type="caution">
    <text evidence="3">The sequence shown here is derived from an EMBL/GenBank/DDBJ whole genome shotgun (WGS) entry which is preliminary data.</text>
</comment>
<proteinExistence type="predicted"/>
<dbReference type="EMBL" id="LSNE01000005">
    <property type="protein sequence ID" value="KXI29211.1"/>
    <property type="molecule type" value="Genomic_DNA"/>
</dbReference>
<gene>
    <name evidence="3" type="ORF">AX660_13780</name>
</gene>
<keyword evidence="4" id="KW-1185">Reference proteome</keyword>
<evidence type="ECO:0000256" key="1">
    <source>
        <dbReference type="SAM" id="Coils"/>
    </source>
</evidence>
<keyword evidence="1" id="KW-0175">Coiled coil</keyword>
<dbReference type="Pfam" id="PF06295">
    <property type="entry name" value="ZapG-like"/>
    <property type="match status" value="1"/>
</dbReference>